<feature type="compositionally biased region" description="Polar residues" evidence="1">
    <location>
        <begin position="36"/>
        <end position="45"/>
    </location>
</feature>
<evidence type="ECO:0000313" key="2">
    <source>
        <dbReference type="EMBL" id="MEJ8572457.1"/>
    </source>
</evidence>
<evidence type="ECO:0000256" key="1">
    <source>
        <dbReference type="SAM" id="MobiDB-lite"/>
    </source>
</evidence>
<accession>A0AAW9RFP0</accession>
<comment type="caution">
    <text evidence="2">The sequence shown here is derived from an EMBL/GenBank/DDBJ whole genome shotgun (WGS) entry which is preliminary data.</text>
</comment>
<name>A0AAW9RFP0_9HYPH</name>
<organism evidence="2 3">
    <name type="scientific">Microbaculum marinum</name>
    <dbReference type="NCBI Taxonomy" id="1764581"/>
    <lineage>
        <taxon>Bacteria</taxon>
        <taxon>Pseudomonadati</taxon>
        <taxon>Pseudomonadota</taxon>
        <taxon>Alphaproteobacteria</taxon>
        <taxon>Hyphomicrobiales</taxon>
        <taxon>Tepidamorphaceae</taxon>
        <taxon>Microbaculum</taxon>
    </lineage>
</organism>
<feature type="region of interest" description="Disordered" evidence="1">
    <location>
        <begin position="1"/>
        <end position="56"/>
    </location>
</feature>
<gene>
    <name evidence="2" type="ORF">V3328_13285</name>
</gene>
<evidence type="ECO:0000313" key="3">
    <source>
        <dbReference type="Proteomes" id="UP001378188"/>
    </source>
</evidence>
<protein>
    <submittedName>
        <fullName evidence="2">Uncharacterized protein</fullName>
    </submittedName>
</protein>
<dbReference type="AlphaFoldDB" id="A0AAW9RFP0"/>
<proteinExistence type="predicted"/>
<dbReference type="RefSeq" id="WP_340330158.1">
    <property type="nucleotide sequence ID" value="NZ_JAZHOF010000005.1"/>
</dbReference>
<keyword evidence="3" id="KW-1185">Reference proteome</keyword>
<dbReference type="EMBL" id="JAZHOF010000005">
    <property type="protein sequence ID" value="MEJ8572457.1"/>
    <property type="molecule type" value="Genomic_DNA"/>
</dbReference>
<reference evidence="2 3" key="1">
    <citation type="submission" date="2024-02" db="EMBL/GenBank/DDBJ databases">
        <title>Genome analysis and characterization of Microbaculum marinisediminis sp. nov., isolated from marine sediment.</title>
        <authorList>
            <person name="Du Z.-J."/>
            <person name="Ye Y.-Q."/>
            <person name="Zhang Z.-R."/>
            <person name="Yuan S.-M."/>
            <person name="Zhang X.-Y."/>
        </authorList>
    </citation>
    <scope>NUCLEOTIDE SEQUENCE [LARGE SCALE GENOMIC DNA]</scope>
    <source>
        <strain evidence="2 3">SDUM1044001</strain>
    </source>
</reference>
<dbReference type="Proteomes" id="UP001378188">
    <property type="component" value="Unassembled WGS sequence"/>
</dbReference>
<sequence length="56" mass="5976">MNSKQHPLFGILKGKPTIAPGADLTEPSWFLPEIPDQSSGETSRSPDVAQRNPGSS</sequence>